<sequence>MKLRNPGPFAKGDAMASLLFMRCQNFQRGIDALGSSDLFLAKYKDRFGSDEALSSNYLFKLLSGRIPVRDDMARRVENVLGRRSGWLDCPQAAVAAEKPFRAWPNAVDPQAFQSLLPEEQLQLQKHADALVAEWRFPYWLQWRVVPAGQ</sequence>
<reference evidence="1 2" key="1">
    <citation type="journal article" date="2024" name="Chem. Sci.">
        <title>Discovery of megapolipeptins by genome mining of a Burkholderiales bacteria collection.</title>
        <authorList>
            <person name="Paulo B.S."/>
            <person name="Recchia M.J.J."/>
            <person name="Lee S."/>
            <person name="Fergusson C.H."/>
            <person name="Romanowski S.B."/>
            <person name="Hernandez A."/>
            <person name="Krull N."/>
            <person name="Liu D.Y."/>
            <person name="Cavanagh H."/>
            <person name="Bos A."/>
            <person name="Gray C.A."/>
            <person name="Murphy B.T."/>
            <person name="Linington R.G."/>
            <person name="Eustaquio A.S."/>
        </authorList>
    </citation>
    <scope>NUCLEOTIDE SEQUENCE [LARGE SCALE GENOMIC DNA]</scope>
    <source>
        <strain evidence="1 2">RL21-008-BIB-A</strain>
    </source>
</reference>
<evidence type="ECO:0000313" key="2">
    <source>
        <dbReference type="Proteomes" id="UP001629246"/>
    </source>
</evidence>
<evidence type="ECO:0000313" key="1">
    <source>
        <dbReference type="EMBL" id="MFL9924012.1"/>
    </source>
</evidence>
<dbReference type="RefSeq" id="WP_408156217.1">
    <property type="nucleotide sequence ID" value="NZ_JAQQFM010000003.1"/>
</dbReference>
<organism evidence="1 2">
    <name type="scientific">Herbaspirillum lusitanum</name>
    <dbReference type="NCBI Taxonomy" id="213312"/>
    <lineage>
        <taxon>Bacteria</taxon>
        <taxon>Pseudomonadati</taxon>
        <taxon>Pseudomonadota</taxon>
        <taxon>Betaproteobacteria</taxon>
        <taxon>Burkholderiales</taxon>
        <taxon>Oxalobacteraceae</taxon>
        <taxon>Herbaspirillum</taxon>
    </lineage>
</organism>
<dbReference type="EMBL" id="JAQQFM010000003">
    <property type="protein sequence ID" value="MFL9924012.1"/>
    <property type="molecule type" value="Genomic_DNA"/>
</dbReference>
<comment type="caution">
    <text evidence="1">The sequence shown here is derived from an EMBL/GenBank/DDBJ whole genome shotgun (WGS) entry which is preliminary data.</text>
</comment>
<name>A0ABW9A7R7_9BURK</name>
<keyword evidence="2" id="KW-1185">Reference proteome</keyword>
<accession>A0ABW9A7R7</accession>
<gene>
    <name evidence="1" type="ORF">PQR62_07045</name>
</gene>
<dbReference type="Proteomes" id="UP001629246">
    <property type="component" value="Unassembled WGS sequence"/>
</dbReference>
<protein>
    <submittedName>
        <fullName evidence="1">Uncharacterized protein</fullName>
    </submittedName>
</protein>
<proteinExistence type="predicted"/>